<dbReference type="AlphaFoldDB" id="A0A268ETD9"/>
<reference evidence="2 3" key="1">
    <citation type="submission" date="2017-07" db="EMBL/GenBank/DDBJ databases">
        <title>Isolation and whole genome analysis of endospore-forming bacteria from heroin.</title>
        <authorList>
            <person name="Kalinowski J."/>
            <person name="Ahrens B."/>
            <person name="Al-Dilaimi A."/>
            <person name="Winkler A."/>
            <person name="Wibberg D."/>
            <person name="Schleenbecker U."/>
            <person name="Ruckert C."/>
            <person name="Wolfel R."/>
            <person name="Grass G."/>
        </authorList>
    </citation>
    <scope>NUCLEOTIDE SEQUENCE [LARGE SCALE GENOMIC DNA]</scope>
    <source>
        <strain evidence="2 3">7537-G1</strain>
    </source>
</reference>
<dbReference type="OrthoDB" id="4548730at2"/>
<name>A0A268ETD9_9BACL</name>
<dbReference type="EMBL" id="WOAA01000046">
    <property type="protein sequence ID" value="MUG68981.1"/>
    <property type="molecule type" value="Genomic_DNA"/>
</dbReference>
<keyword evidence="4" id="KW-1185">Reference proteome</keyword>
<reference evidence="1 4" key="2">
    <citation type="submission" date="2019-11" db="EMBL/GenBank/DDBJ databases">
        <title>Draft genome sequences of five Paenibacillus species of dairy origin.</title>
        <authorList>
            <person name="Olajide A.M."/>
            <person name="Chen S."/>
            <person name="Lapointe G."/>
        </authorList>
    </citation>
    <scope>NUCLEOTIDE SEQUENCE [LARGE SCALE GENOMIC DNA]</scope>
    <source>
        <strain evidence="1 4">3CS1</strain>
    </source>
</reference>
<protein>
    <submittedName>
        <fullName evidence="2">Delta-aminolevulinic acid dehydratase</fullName>
    </submittedName>
</protein>
<evidence type="ECO:0000313" key="4">
    <source>
        <dbReference type="Proteomes" id="UP000435177"/>
    </source>
</evidence>
<sequence>MGRPEMNVALVCGPDCDMETQAVRASLEYFGARVFTYWVGRPHDLISVLTGEDLYPDTDMILLNFHGDEGKLIMPELDESIYEDGEPHGDFGPGEIKRFAMLHGKTVIASGCTLGDPATAKAFMESGCLAYIGPDDYPDGSMALMFVIRFFYEMIHHKKDIKEAFHLARAVDEDMSMYRLYQ</sequence>
<proteinExistence type="predicted"/>
<evidence type="ECO:0000313" key="2">
    <source>
        <dbReference type="EMBL" id="PAD76361.1"/>
    </source>
</evidence>
<dbReference type="Proteomes" id="UP000215596">
    <property type="component" value="Unassembled WGS sequence"/>
</dbReference>
<dbReference type="EMBL" id="NPBY01000038">
    <property type="protein sequence ID" value="PAD76361.1"/>
    <property type="molecule type" value="Genomic_DNA"/>
</dbReference>
<evidence type="ECO:0000313" key="3">
    <source>
        <dbReference type="Proteomes" id="UP000215596"/>
    </source>
</evidence>
<dbReference type="Proteomes" id="UP000435177">
    <property type="component" value="Unassembled WGS sequence"/>
</dbReference>
<comment type="caution">
    <text evidence="2">The sequence shown here is derived from an EMBL/GenBank/DDBJ whole genome shotgun (WGS) entry which is preliminary data.</text>
</comment>
<organism evidence="2 3">
    <name type="scientific">Paenibacillus campinasensis</name>
    <dbReference type="NCBI Taxonomy" id="66347"/>
    <lineage>
        <taxon>Bacteria</taxon>
        <taxon>Bacillati</taxon>
        <taxon>Bacillota</taxon>
        <taxon>Bacilli</taxon>
        <taxon>Bacillales</taxon>
        <taxon>Paenibacillaceae</taxon>
        <taxon>Paenibacillus</taxon>
    </lineage>
</organism>
<gene>
    <name evidence="2" type="ORF">CHH67_12075</name>
    <name evidence="1" type="ORF">GNP94_23795</name>
</gene>
<accession>A0A268ETD9</accession>
<evidence type="ECO:0000313" key="1">
    <source>
        <dbReference type="EMBL" id="MUG68981.1"/>
    </source>
</evidence>
<dbReference type="RefSeq" id="WP_095265444.1">
    <property type="nucleotide sequence ID" value="NZ_NPBY01000038.1"/>
</dbReference>